<dbReference type="eggNOG" id="ENOG5032SGB">
    <property type="taxonomic scope" value="Bacteria"/>
</dbReference>
<name>A0A077AYM4_9PROT</name>
<dbReference type="EMBL" id="CP008941">
    <property type="protein sequence ID" value="AIK97099.1"/>
    <property type="molecule type" value="Genomic_DNA"/>
</dbReference>
<organism evidence="1 2">
    <name type="scientific">Candidatus Odyssella acanthamoebae</name>
    <dbReference type="NCBI Taxonomy" id="91604"/>
    <lineage>
        <taxon>Bacteria</taxon>
        <taxon>Pseudomonadati</taxon>
        <taxon>Pseudomonadota</taxon>
        <taxon>Alphaproteobacteria</taxon>
        <taxon>Holosporales</taxon>
        <taxon>Candidatus Paracaedibacteraceae</taxon>
        <taxon>Candidatus Odyssella</taxon>
    </lineage>
</organism>
<dbReference type="Pfam" id="PF11164">
    <property type="entry name" value="DUF2948"/>
    <property type="match status" value="1"/>
</dbReference>
<dbReference type="OrthoDB" id="9806367at2"/>
<dbReference type="Proteomes" id="UP000028926">
    <property type="component" value="Chromosome"/>
</dbReference>
<dbReference type="InterPro" id="IPR021335">
    <property type="entry name" value="DUF2948"/>
</dbReference>
<evidence type="ECO:0000313" key="2">
    <source>
        <dbReference type="Proteomes" id="UP000028926"/>
    </source>
</evidence>
<dbReference type="STRING" id="91604.ID47_10730"/>
<dbReference type="AlphaFoldDB" id="A0A077AYM4"/>
<protein>
    <recommendedName>
        <fullName evidence="3">DUF2948 domain-containing protein</fullName>
    </recommendedName>
</protein>
<dbReference type="RefSeq" id="WP_038466187.1">
    <property type="nucleotide sequence ID" value="NZ_CP008941.1"/>
</dbReference>
<reference evidence="1 2" key="1">
    <citation type="submission" date="2014-07" db="EMBL/GenBank/DDBJ databases">
        <title>Comparative genomic insights into amoeba endosymbionts belonging to the families of Holosporaceae and Candidatus Midichloriaceae within Rickettsiales.</title>
        <authorList>
            <person name="Wang Z."/>
            <person name="Wu M."/>
        </authorList>
    </citation>
    <scope>NUCLEOTIDE SEQUENCE [LARGE SCALE GENOMIC DNA]</scope>
    <source>
        <strain evidence="1">PRA3</strain>
    </source>
</reference>
<sequence length="157" mass="18174">MDTHKLKPLKLIAKDLEDLQILAAHLQDAILPFMSMQYDAETKTFRALANRFCWEHVEMEFEGDPLYHRVHSGLEIHNVDKVLHKGFDLTNEAQDYNLLTLHGEIEGAIHLVFSGGSEIRVETDDIHLHLGDVQHPWPTRHKPKHIHEHLEDLKDVS</sequence>
<keyword evidence="2" id="KW-1185">Reference proteome</keyword>
<evidence type="ECO:0008006" key="3">
    <source>
        <dbReference type="Google" id="ProtNLM"/>
    </source>
</evidence>
<accession>A0A077AYM4</accession>
<proteinExistence type="predicted"/>
<dbReference type="HOGENOM" id="CLU_118443_1_1_5"/>
<dbReference type="KEGG" id="paca:ID47_10730"/>
<evidence type="ECO:0000313" key="1">
    <source>
        <dbReference type="EMBL" id="AIK97099.1"/>
    </source>
</evidence>
<gene>
    <name evidence="1" type="ORF">ID47_10730</name>
</gene>